<proteinExistence type="predicted"/>
<sequence length="73" mass="8305">MSDQDLKDKLHKLIDEADDGFLNLVQEAASHYYAGETQEEMDAGILEAEEDIKAGRVYTLDEARKIALSWFDK</sequence>
<dbReference type="Proteomes" id="UP000279600">
    <property type="component" value="Chromosome"/>
</dbReference>
<dbReference type="AlphaFoldDB" id="A0A3S9MUV7"/>
<evidence type="ECO:0000313" key="2">
    <source>
        <dbReference type="Proteomes" id="UP000279600"/>
    </source>
</evidence>
<gene>
    <name evidence="1" type="ORF">EJ995_01415</name>
</gene>
<dbReference type="OrthoDB" id="1202966at2"/>
<dbReference type="RefSeq" id="WP_126444898.1">
    <property type="nucleotide sequence ID" value="NZ_CP034549.1"/>
</dbReference>
<reference evidence="1 2" key="1">
    <citation type="submission" date="2018-12" db="EMBL/GenBank/DDBJ databases">
        <title>Complete genome of Nonlabens sp. MJ115.</title>
        <authorList>
            <person name="Choi H.S."/>
            <person name="Jung J."/>
        </authorList>
    </citation>
    <scope>NUCLEOTIDE SEQUENCE [LARGE SCALE GENOMIC DNA]</scope>
    <source>
        <strain evidence="1 2">MJ115</strain>
    </source>
</reference>
<keyword evidence="2" id="KW-1185">Reference proteome</keyword>
<dbReference type="KEGG" id="noj:EJ995_01415"/>
<evidence type="ECO:0000313" key="1">
    <source>
        <dbReference type="EMBL" id="AZQ42957.1"/>
    </source>
</evidence>
<accession>A0A3S9MUV7</accession>
<organism evidence="1 2">
    <name type="scientific">Nonlabens ponticola</name>
    <dbReference type="NCBI Taxonomy" id="2496866"/>
    <lineage>
        <taxon>Bacteria</taxon>
        <taxon>Pseudomonadati</taxon>
        <taxon>Bacteroidota</taxon>
        <taxon>Flavobacteriia</taxon>
        <taxon>Flavobacteriales</taxon>
        <taxon>Flavobacteriaceae</taxon>
        <taxon>Nonlabens</taxon>
    </lineage>
</organism>
<protein>
    <submittedName>
        <fullName evidence="1">Uncharacterized protein</fullName>
    </submittedName>
</protein>
<name>A0A3S9MUV7_9FLAO</name>
<dbReference type="EMBL" id="CP034549">
    <property type="protein sequence ID" value="AZQ42957.1"/>
    <property type="molecule type" value="Genomic_DNA"/>
</dbReference>